<sequence length="570" mass="65496">MELNSDNIATLLYPVAAFYSPSIADSSEISHKARSGQLEPTDWNVSTLNPKNCIDSLSEPANAKWRIDGSADMGTQYYTVPIFLPDLVALRIDTFIPERKHVPVSFHSALEIGPAFYTRDDRVARLGIARYIVRVLDYWSRNIPDFEAFYNDLPFGSRIVLQNIETDIRLVRIQVLRTHFLERQPLSIGSLQAMWRLPSESWPETTNISNVTLVQQLHDSVSLVRHADQICIMKSLTSSPKYLYHELKVLLTMDAHPNVISRPSQLVVKRCKFGGKLAVVGFILDYYPAGTLRDNLSFRRTSQSLKLQDQMKWSIQVTEAMIHVQKNEIMYCDLRLDNMDLDNDENVILVDFEARGVGTFISAPEITYLEYIHSLANETTETLGEEDRERYKKLLKKSVDGQTRPKSTEMYNNPRHGYCASWLCLSEEEREAAQVYMLGKVLWGIFEGVGSPEKGLLVSHLREDVLEYPGWRRTPEIIRELIKSCCFSERRCERFPLVREGQVLRLRDTDVTETVDKIQVATVKWWRNELRNAEDFIEKRRSGGSKARASRPKLEDVLVQLKSFMSFGSV</sequence>
<dbReference type="EMBL" id="CAJVRM010000079">
    <property type="protein sequence ID" value="CAG8973750.1"/>
    <property type="molecule type" value="Genomic_DNA"/>
</dbReference>
<dbReference type="Proteomes" id="UP000701801">
    <property type="component" value="Unassembled WGS sequence"/>
</dbReference>
<comment type="caution">
    <text evidence="2">The sequence shown here is derived from an EMBL/GenBank/DDBJ whole genome shotgun (WGS) entry which is preliminary data.</text>
</comment>
<evidence type="ECO:0000313" key="2">
    <source>
        <dbReference type="EMBL" id="CAG8973750.1"/>
    </source>
</evidence>
<dbReference type="InterPro" id="IPR000719">
    <property type="entry name" value="Prot_kinase_dom"/>
</dbReference>
<name>A0A9N9LIG4_9HELO</name>
<dbReference type="Gene3D" id="1.10.510.10">
    <property type="entry name" value="Transferase(Phosphotransferase) domain 1"/>
    <property type="match status" value="1"/>
</dbReference>
<gene>
    <name evidence="2" type="ORF">HYALB_00007700</name>
</gene>
<proteinExistence type="predicted"/>
<dbReference type="Pfam" id="PF07714">
    <property type="entry name" value="PK_Tyr_Ser-Thr"/>
    <property type="match status" value="1"/>
</dbReference>
<dbReference type="SUPFAM" id="SSF56112">
    <property type="entry name" value="Protein kinase-like (PK-like)"/>
    <property type="match status" value="1"/>
</dbReference>
<dbReference type="GO" id="GO:0004672">
    <property type="term" value="F:protein kinase activity"/>
    <property type="evidence" value="ECO:0007669"/>
    <property type="project" value="InterPro"/>
</dbReference>
<evidence type="ECO:0000313" key="3">
    <source>
        <dbReference type="Proteomes" id="UP000701801"/>
    </source>
</evidence>
<dbReference type="PROSITE" id="PS50011">
    <property type="entry name" value="PROTEIN_KINASE_DOM"/>
    <property type="match status" value="1"/>
</dbReference>
<dbReference type="SMART" id="SM00220">
    <property type="entry name" value="S_TKc"/>
    <property type="match status" value="1"/>
</dbReference>
<evidence type="ECO:0000259" key="1">
    <source>
        <dbReference type="PROSITE" id="PS50011"/>
    </source>
</evidence>
<feature type="domain" description="Protein kinase" evidence="1">
    <location>
        <begin position="180"/>
        <end position="565"/>
    </location>
</feature>
<keyword evidence="3" id="KW-1185">Reference proteome</keyword>
<accession>A0A9N9LIG4</accession>
<dbReference type="InterPro" id="IPR011009">
    <property type="entry name" value="Kinase-like_dom_sf"/>
</dbReference>
<reference evidence="2" key="1">
    <citation type="submission" date="2021-07" db="EMBL/GenBank/DDBJ databases">
        <authorList>
            <person name="Durling M."/>
        </authorList>
    </citation>
    <scope>NUCLEOTIDE SEQUENCE</scope>
</reference>
<dbReference type="AlphaFoldDB" id="A0A9N9LIG4"/>
<dbReference type="InterPro" id="IPR001245">
    <property type="entry name" value="Ser-Thr/Tyr_kinase_cat_dom"/>
</dbReference>
<dbReference type="OrthoDB" id="4062651at2759"/>
<dbReference type="GO" id="GO:0005524">
    <property type="term" value="F:ATP binding"/>
    <property type="evidence" value="ECO:0007669"/>
    <property type="project" value="InterPro"/>
</dbReference>
<protein>
    <recommendedName>
        <fullName evidence="1">Protein kinase domain-containing protein</fullName>
    </recommendedName>
</protein>
<organism evidence="2 3">
    <name type="scientific">Hymenoscyphus albidus</name>
    <dbReference type="NCBI Taxonomy" id="595503"/>
    <lineage>
        <taxon>Eukaryota</taxon>
        <taxon>Fungi</taxon>
        <taxon>Dikarya</taxon>
        <taxon>Ascomycota</taxon>
        <taxon>Pezizomycotina</taxon>
        <taxon>Leotiomycetes</taxon>
        <taxon>Helotiales</taxon>
        <taxon>Helotiaceae</taxon>
        <taxon>Hymenoscyphus</taxon>
    </lineage>
</organism>